<dbReference type="PANTHER" id="PTHR33541">
    <property type="entry name" value="PROTEIN BIG GRAIN 1-LIKE A-RELATED"/>
    <property type="match status" value="1"/>
</dbReference>
<keyword evidence="5" id="KW-1003">Cell membrane</keyword>
<evidence type="ECO:0000256" key="2">
    <source>
        <dbReference type="ARBA" id="ARBA00004236"/>
    </source>
</evidence>
<evidence type="ECO:0000256" key="7">
    <source>
        <dbReference type="ARBA" id="ARBA00023294"/>
    </source>
</evidence>
<evidence type="ECO:0000256" key="5">
    <source>
        <dbReference type="ARBA" id="ARBA00022475"/>
    </source>
</evidence>
<dbReference type="OrthoDB" id="1301809at2759"/>
<evidence type="ECO:0000313" key="9">
    <source>
        <dbReference type="EMBL" id="KAJ8560914.1"/>
    </source>
</evidence>
<dbReference type="GO" id="GO:0009734">
    <property type="term" value="P:auxin-activated signaling pathway"/>
    <property type="evidence" value="ECO:0007669"/>
    <property type="project" value="UniProtKB-KW"/>
</dbReference>
<feature type="compositionally biased region" description="Polar residues" evidence="8">
    <location>
        <begin position="32"/>
        <end position="48"/>
    </location>
</feature>
<evidence type="ECO:0000313" key="10">
    <source>
        <dbReference type="Proteomes" id="UP001152561"/>
    </source>
</evidence>
<comment type="similarity">
    <text evidence="3">Belongs to the BIG GRAIN 1 (BG1) plant protein family.</text>
</comment>
<evidence type="ECO:0000256" key="8">
    <source>
        <dbReference type="SAM" id="MobiDB-lite"/>
    </source>
</evidence>
<name>A0A9Q1MJM3_9SOLA</name>
<feature type="region of interest" description="Disordered" evidence="8">
    <location>
        <begin position="78"/>
        <end position="118"/>
    </location>
</feature>
<keyword evidence="10" id="KW-1185">Reference proteome</keyword>
<accession>A0A9Q1MJM3</accession>
<gene>
    <name evidence="9" type="ORF">K7X08_027104</name>
</gene>
<evidence type="ECO:0000256" key="4">
    <source>
        <dbReference type="ARBA" id="ARBA00022448"/>
    </source>
</evidence>
<feature type="region of interest" description="Disordered" evidence="8">
    <location>
        <begin position="20"/>
        <end position="56"/>
    </location>
</feature>
<dbReference type="Proteomes" id="UP001152561">
    <property type="component" value="Unassembled WGS sequence"/>
</dbReference>
<dbReference type="EMBL" id="JAJAGQ010000006">
    <property type="protein sequence ID" value="KAJ8560914.1"/>
    <property type="molecule type" value="Genomic_DNA"/>
</dbReference>
<keyword evidence="7" id="KW-0927">Auxin signaling pathway</keyword>
<dbReference type="PANTHER" id="PTHR33541:SF20">
    <property type="entry name" value="PROTEIN BIG GRAIN 1-LIKE B"/>
    <property type="match status" value="1"/>
</dbReference>
<dbReference type="AlphaFoldDB" id="A0A9Q1MJM3"/>
<organism evidence="9 10">
    <name type="scientific">Anisodus acutangulus</name>
    <dbReference type="NCBI Taxonomy" id="402998"/>
    <lineage>
        <taxon>Eukaryota</taxon>
        <taxon>Viridiplantae</taxon>
        <taxon>Streptophyta</taxon>
        <taxon>Embryophyta</taxon>
        <taxon>Tracheophyta</taxon>
        <taxon>Spermatophyta</taxon>
        <taxon>Magnoliopsida</taxon>
        <taxon>eudicotyledons</taxon>
        <taxon>Gunneridae</taxon>
        <taxon>Pentapetalae</taxon>
        <taxon>asterids</taxon>
        <taxon>lamiids</taxon>
        <taxon>Solanales</taxon>
        <taxon>Solanaceae</taxon>
        <taxon>Solanoideae</taxon>
        <taxon>Hyoscyameae</taxon>
        <taxon>Anisodus</taxon>
    </lineage>
</organism>
<reference evidence="10" key="1">
    <citation type="journal article" date="2023" name="Proc. Natl. Acad. Sci. U.S.A.">
        <title>Genomic and structural basis for evolution of tropane alkaloid biosynthesis.</title>
        <authorList>
            <person name="Wanga Y.-J."/>
            <person name="Taina T."/>
            <person name="Yua J.-Y."/>
            <person name="Lia J."/>
            <person name="Xua B."/>
            <person name="Chenc J."/>
            <person name="D'Auriad J.C."/>
            <person name="Huanga J.-P."/>
            <person name="Huanga S.-X."/>
        </authorList>
    </citation>
    <scope>NUCLEOTIDE SEQUENCE [LARGE SCALE GENOMIC DNA]</scope>
    <source>
        <strain evidence="10">cv. KIB-2019</strain>
    </source>
</reference>
<sequence>MLCSFPLLNKLHYNRPSCHSIDQASQEKKSRNLNSSPSHIIGSSNYGLNNRPRPIRTSNQEKFYNHQYPKGLNFYDSSQAKEKPKHDDDGFKKTNKSRDFKKVRQPISPGGRLSSFLNSLFTNGKKTKTLSNDEEKKMKSANASTCSSASSFSTRSCLSKNINRNDLEMDQQNVEAVKSINRNFVHEDHKLKFYKNLEVIEEYEDENDGASCASSDLFELDNLFSIGLMELPVYETTNLATNASEIDVTEKSPKQRALLVESRSHEWSLLFCCHNRKHYPFGADNFKSPSAIDSPKKRKGNDSDYNPKASRKNQNHQIKDADDGEVIVDKRVPPKKSAGHKILCNP</sequence>
<dbReference type="InterPro" id="IPR039621">
    <property type="entry name" value="BG1-like"/>
</dbReference>
<feature type="compositionally biased region" description="Basic and acidic residues" evidence="8">
    <location>
        <begin position="317"/>
        <end position="332"/>
    </location>
</feature>
<evidence type="ECO:0000256" key="3">
    <source>
        <dbReference type="ARBA" id="ARBA00010067"/>
    </source>
</evidence>
<evidence type="ECO:0000256" key="6">
    <source>
        <dbReference type="ARBA" id="ARBA00023136"/>
    </source>
</evidence>
<feature type="region of interest" description="Disordered" evidence="8">
    <location>
        <begin position="284"/>
        <end position="346"/>
    </location>
</feature>
<feature type="compositionally biased region" description="Basic and acidic residues" evidence="8">
    <location>
        <begin position="79"/>
        <end position="102"/>
    </location>
</feature>
<evidence type="ECO:0000256" key="1">
    <source>
        <dbReference type="ARBA" id="ARBA00002281"/>
    </source>
</evidence>
<keyword evidence="4" id="KW-0813">Transport</keyword>
<protein>
    <submittedName>
        <fullName evidence="9">Uncharacterized protein</fullName>
    </submittedName>
</protein>
<comment type="caution">
    <text evidence="9">The sequence shown here is derived from an EMBL/GenBank/DDBJ whole genome shotgun (WGS) entry which is preliminary data.</text>
</comment>
<comment type="function">
    <text evidence="1">Involved in auxin transport. Regulator of the auxin signaling pathway.</text>
</comment>
<comment type="subcellular location">
    <subcellularLocation>
        <location evidence="2">Cell membrane</location>
    </subcellularLocation>
</comment>
<dbReference type="GO" id="GO:0005886">
    <property type="term" value="C:plasma membrane"/>
    <property type="evidence" value="ECO:0007669"/>
    <property type="project" value="UniProtKB-SubCell"/>
</dbReference>
<keyword evidence="6" id="KW-0472">Membrane</keyword>
<proteinExistence type="inferred from homology"/>